<accession>A0A7W3UJX0</accession>
<dbReference type="Gene3D" id="3.90.1200.10">
    <property type="match status" value="1"/>
</dbReference>
<gene>
    <name evidence="2" type="ORF">H5S09_03110</name>
</gene>
<protein>
    <submittedName>
        <fullName evidence="2">Fructosamine kinase family protein</fullName>
    </submittedName>
</protein>
<keyword evidence="1" id="KW-0808">Transferase</keyword>
<comment type="similarity">
    <text evidence="1">Belongs to the fructosamine kinase family.</text>
</comment>
<reference evidence="2 3" key="1">
    <citation type="submission" date="2020-07" db="EMBL/GenBank/DDBJ databases">
        <title>Description of Limosilactobacillus balticus sp. nov., Limosilactobacillus agrestis sp. nov., Limosilactobacillus albertensis sp. nov., Limosilactobacillus rudii sp. nov., Limosilactobacillus fastidiosus sp. nov., five novel Limosilactobacillus species isolated from the vertebrate gastrointestinal tract, and proposal of 6 subspecies of Limosilactobacillus reuteri adapted to the gastrointestinal tract of specific vertebrate hosts.</title>
        <authorList>
            <person name="Li F."/>
            <person name="Cheng C."/>
            <person name="Zheng J."/>
            <person name="Quevedo R.M."/>
            <person name="Li J."/>
            <person name="Roos S."/>
            <person name="Gaenzle M.G."/>
            <person name="Walter J."/>
        </authorList>
    </citation>
    <scope>NUCLEOTIDE SEQUENCE [LARGE SCALE GENOMIC DNA]</scope>
    <source>
        <strain evidence="2 3">STM2_1</strain>
    </source>
</reference>
<dbReference type="PANTHER" id="PTHR12149">
    <property type="entry name" value="FRUCTOSAMINE 3 KINASE-RELATED PROTEIN"/>
    <property type="match status" value="1"/>
</dbReference>
<dbReference type="PIRSF" id="PIRSF006221">
    <property type="entry name" value="Ketosamine-3-kinase"/>
    <property type="match status" value="1"/>
</dbReference>
<dbReference type="Gene3D" id="3.30.200.20">
    <property type="entry name" value="Phosphorylase Kinase, domain 1"/>
    <property type="match status" value="1"/>
</dbReference>
<dbReference type="RefSeq" id="WP_182595580.1">
    <property type="nucleotide sequence ID" value="NZ_JACIVA010000038.1"/>
</dbReference>
<organism evidence="2 3">
    <name type="scientific">Limosilactobacillus rudii</name>
    <dbReference type="NCBI Taxonomy" id="2759755"/>
    <lineage>
        <taxon>Bacteria</taxon>
        <taxon>Bacillati</taxon>
        <taxon>Bacillota</taxon>
        <taxon>Bacilli</taxon>
        <taxon>Lactobacillales</taxon>
        <taxon>Lactobacillaceae</taxon>
        <taxon>Limosilactobacillus</taxon>
    </lineage>
</organism>
<dbReference type="EMBL" id="JACIVA010000038">
    <property type="protein sequence ID" value="MBB1096941.1"/>
    <property type="molecule type" value="Genomic_DNA"/>
</dbReference>
<proteinExistence type="inferred from homology"/>
<dbReference type="PANTHER" id="PTHR12149:SF8">
    <property type="entry name" value="PROTEIN-RIBULOSAMINE 3-KINASE"/>
    <property type="match status" value="1"/>
</dbReference>
<dbReference type="AlphaFoldDB" id="A0A7W3UJX0"/>
<name>A0A7W3UJX0_9LACO</name>
<keyword evidence="1 2" id="KW-0418">Kinase</keyword>
<sequence length="282" mass="33268">MNNLDTSWFRKLPLTNITTVKSVSGGDINLAYQVITKDEKKFFIKVQPHHNQDYFNHEISGLNAIGKIINTPTPIYHGEIDGNAYLILNWLDETWGDQTDLGYAVAKMHQHYNDKFGFTENHQTKALIKNNTWTSNWVDFYVHQRLEPEVEAAAKRGYWNKWRQEHYLQMVKQFSNFYHQHQVKPSLLHGDLWAGNFMFADNHEPYLIDPDAVYGDREFDLAMTTIFGGFDKSFYHAYSQIFPFDDQLDERLSWYRFYYLCMHLILFGESYGSAVDRILGQY</sequence>
<evidence type="ECO:0000313" key="3">
    <source>
        <dbReference type="Proteomes" id="UP000517106"/>
    </source>
</evidence>
<keyword evidence="3" id="KW-1185">Reference proteome</keyword>
<dbReference type="InterPro" id="IPR016477">
    <property type="entry name" value="Fructo-/Ketosamine-3-kinase"/>
</dbReference>
<evidence type="ECO:0000256" key="1">
    <source>
        <dbReference type="PIRNR" id="PIRNR006221"/>
    </source>
</evidence>
<dbReference type="Proteomes" id="UP000517106">
    <property type="component" value="Unassembled WGS sequence"/>
</dbReference>
<dbReference type="InterPro" id="IPR011009">
    <property type="entry name" value="Kinase-like_dom_sf"/>
</dbReference>
<dbReference type="SUPFAM" id="SSF56112">
    <property type="entry name" value="Protein kinase-like (PK-like)"/>
    <property type="match status" value="1"/>
</dbReference>
<dbReference type="Pfam" id="PF03881">
    <property type="entry name" value="Fructosamin_kin"/>
    <property type="match status" value="1"/>
</dbReference>
<evidence type="ECO:0000313" key="2">
    <source>
        <dbReference type="EMBL" id="MBB1096941.1"/>
    </source>
</evidence>
<dbReference type="GO" id="GO:0016301">
    <property type="term" value="F:kinase activity"/>
    <property type="evidence" value="ECO:0007669"/>
    <property type="project" value="UniProtKB-UniRule"/>
</dbReference>
<comment type="caution">
    <text evidence="2">The sequence shown here is derived from an EMBL/GenBank/DDBJ whole genome shotgun (WGS) entry which is preliminary data.</text>
</comment>